<keyword evidence="3" id="KW-1185">Reference proteome</keyword>
<evidence type="ECO:0000313" key="3">
    <source>
        <dbReference type="Proteomes" id="UP000297834"/>
    </source>
</evidence>
<dbReference type="Proteomes" id="UP000297834">
    <property type="component" value="Unassembled WGS sequence"/>
</dbReference>
<proteinExistence type="predicted"/>
<sequence length="434" mass="48639">MQAAAELEKQKKAKEKQQLLQRYIDELTADAQSEYADDAETASDKKPLTASQQEAIRQQAEQEVNELYADEAESAVEAPESTKHDSQEDDDTQAQDEEETATSRLSRLNKDKLIEDLIYTYAKRYRINYQGTLDLRHGQIALSPEMRYEASNMAGYVRVPLVLDVRQAHLYADLSALSPWLVQVQNDGKYSRFDLSPYKDKADFKQLFEVLKQTTQASYQLPKAQQFKDISLTATEKKQGAVRKVEFSQPVAHRIADVATFLSLNQNSLKQIIKTKAADPEQANNQPPASQQQPLQLISADAASQLMTQNPETYQHILQMVEEKIDPASTLKQVVLLDNKGRVIESGVLYDLVFKPSSKGQFSMQLSHQLNFANYGRAEVAFKPNASNWVDAKANMQDTLLGGLVSIFSKKSLGTDDMLKSFGEEDAAIDSSAE</sequence>
<feature type="region of interest" description="Disordered" evidence="1">
    <location>
        <begin position="34"/>
        <end position="104"/>
    </location>
</feature>
<comment type="caution">
    <text evidence="2">The sequence shown here is derived from an EMBL/GenBank/DDBJ whole genome shotgun (WGS) entry which is preliminary data.</text>
</comment>
<gene>
    <name evidence="2" type="ORF">E2B99_10575</name>
</gene>
<accession>A0A4Y7XAE9</accession>
<dbReference type="AlphaFoldDB" id="A0A4Y7XAE9"/>
<protein>
    <submittedName>
        <fullName evidence="2">Uncharacterized protein</fullName>
    </submittedName>
</protein>
<feature type="compositionally biased region" description="Acidic residues" evidence="1">
    <location>
        <begin position="87"/>
        <end position="100"/>
    </location>
</feature>
<organism evidence="2 3">
    <name type="scientific">Alkanindiges illinoisensis</name>
    <dbReference type="NCBI Taxonomy" id="197183"/>
    <lineage>
        <taxon>Bacteria</taxon>
        <taxon>Pseudomonadati</taxon>
        <taxon>Pseudomonadota</taxon>
        <taxon>Gammaproteobacteria</taxon>
        <taxon>Moraxellales</taxon>
        <taxon>Moraxellaceae</taxon>
        <taxon>Alkanindiges</taxon>
    </lineage>
</organism>
<feature type="compositionally biased region" description="Low complexity" evidence="1">
    <location>
        <begin position="50"/>
        <end position="62"/>
    </location>
</feature>
<reference evidence="2 3" key="1">
    <citation type="submission" date="2019-03" db="EMBL/GenBank/DDBJ databases">
        <title>Alkanindiges illinoisensis: a potential pathogenic isolated from ascites of a gastric cancer patient with abdominal metastasis.</title>
        <authorList>
            <person name="Hu X."/>
            <person name="Yang B."/>
            <person name="Yan X."/>
            <person name="Lin L."/>
            <person name="Zhao H."/>
            <person name="Zhou F."/>
            <person name="Su B."/>
            <person name="Chen J."/>
            <person name="Rui Y."/>
            <person name="Wang Q."/>
            <person name="Zheng L."/>
        </authorList>
    </citation>
    <scope>NUCLEOTIDE SEQUENCE [LARGE SCALE GENOMIC DNA]</scope>
    <source>
        <strain evidence="2 3">NFYY 23406</strain>
    </source>
</reference>
<name>A0A4Y7XAE9_9GAMM</name>
<dbReference type="RefSeq" id="WP_134244910.1">
    <property type="nucleotide sequence ID" value="NZ_SNTY01000047.1"/>
</dbReference>
<dbReference type="EMBL" id="SNTY01000047">
    <property type="protein sequence ID" value="TEU24995.1"/>
    <property type="molecule type" value="Genomic_DNA"/>
</dbReference>
<dbReference type="OrthoDB" id="6668858at2"/>
<evidence type="ECO:0000313" key="2">
    <source>
        <dbReference type="EMBL" id="TEU24995.1"/>
    </source>
</evidence>
<evidence type="ECO:0000256" key="1">
    <source>
        <dbReference type="SAM" id="MobiDB-lite"/>
    </source>
</evidence>